<dbReference type="InterPro" id="IPR011009">
    <property type="entry name" value="Kinase-like_dom_sf"/>
</dbReference>
<keyword evidence="1" id="KW-0547">Nucleotide-binding</keyword>
<keyword evidence="2" id="KW-0067">ATP-binding</keyword>
<dbReference type="AlphaFoldDB" id="A0A5C3N824"/>
<dbReference type="STRING" id="5364.A0A5C3N824"/>
<keyword evidence="6" id="KW-1185">Reference proteome</keyword>
<accession>A0A5C3N824</accession>
<keyword evidence="5" id="KW-0808">Transferase</keyword>
<evidence type="ECO:0000256" key="3">
    <source>
        <dbReference type="SAM" id="MobiDB-lite"/>
    </source>
</evidence>
<reference evidence="5 6" key="1">
    <citation type="journal article" date="2019" name="Nat. Ecol. Evol.">
        <title>Megaphylogeny resolves global patterns of mushroom evolution.</title>
        <authorList>
            <person name="Varga T."/>
            <person name="Krizsan K."/>
            <person name="Foldi C."/>
            <person name="Dima B."/>
            <person name="Sanchez-Garcia M."/>
            <person name="Sanchez-Ramirez S."/>
            <person name="Szollosi G.J."/>
            <person name="Szarkandi J.G."/>
            <person name="Papp V."/>
            <person name="Albert L."/>
            <person name="Andreopoulos W."/>
            <person name="Angelini C."/>
            <person name="Antonin V."/>
            <person name="Barry K.W."/>
            <person name="Bougher N.L."/>
            <person name="Buchanan P."/>
            <person name="Buyck B."/>
            <person name="Bense V."/>
            <person name="Catcheside P."/>
            <person name="Chovatia M."/>
            <person name="Cooper J."/>
            <person name="Damon W."/>
            <person name="Desjardin D."/>
            <person name="Finy P."/>
            <person name="Geml J."/>
            <person name="Haridas S."/>
            <person name="Hughes K."/>
            <person name="Justo A."/>
            <person name="Karasinski D."/>
            <person name="Kautmanova I."/>
            <person name="Kiss B."/>
            <person name="Kocsube S."/>
            <person name="Kotiranta H."/>
            <person name="LaButti K.M."/>
            <person name="Lechner B.E."/>
            <person name="Liimatainen K."/>
            <person name="Lipzen A."/>
            <person name="Lukacs Z."/>
            <person name="Mihaltcheva S."/>
            <person name="Morgado L.N."/>
            <person name="Niskanen T."/>
            <person name="Noordeloos M.E."/>
            <person name="Ohm R.A."/>
            <person name="Ortiz-Santana B."/>
            <person name="Ovrebo C."/>
            <person name="Racz N."/>
            <person name="Riley R."/>
            <person name="Savchenko A."/>
            <person name="Shiryaev A."/>
            <person name="Soop K."/>
            <person name="Spirin V."/>
            <person name="Szebenyi C."/>
            <person name="Tomsovsky M."/>
            <person name="Tulloss R.E."/>
            <person name="Uehling J."/>
            <person name="Grigoriev I.V."/>
            <person name="Vagvolgyi C."/>
            <person name="Papp T."/>
            <person name="Martin F.M."/>
            <person name="Miettinen O."/>
            <person name="Hibbett D.S."/>
            <person name="Nagy L.G."/>
        </authorList>
    </citation>
    <scope>NUCLEOTIDE SEQUENCE [LARGE SCALE GENOMIC DNA]</scope>
    <source>
        <strain evidence="5 6">OMC1185</strain>
    </source>
</reference>
<dbReference type="SUPFAM" id="SSF56112">
    <property type="entry name" value="Protein kinase-like (PK-like)"/>
    <property type="match status" value="1"/>
</dbReference>
<evidence type="ECO:0000313" key="6">
    <source>
        <dbReference type="Proteomes" id="UP000305948"/>
    </source>
</evidence>
<proteinExistence type="predicted"/>
<feature type="region of interest" description="Disordered" evidence="3">
    <location>
        <begin position="154"/>
        <end position="175"/>
    </location>
</feature>
<evidence type="ECO:0000313" key="5">
    <source>
        <dbReference type="EMBL" id="TFK52967.1"/>
    </source>
</evidence>
<gene>
    <name evidence="5" type="ORF">OE88DRAFT_1656680</name>
</gene>
<feature type="domain" description="Protein kinase" evidence="4">
    <location>
        <begin position="247"/>
        <end position="516"/>
    </location>
</feature>
<evidence type="ECO:0000256" key="2">
    <source>
        <dbReference type="ARBA" id="ARBA00022840"/>
    </source>
</evidence>
<dbReference type="GO" id="GO:0004672">
    <property type="term" value="F:protein kinase activity"/>
    <property type="evidence" value="ECO:0007669"/>
    <property type="project" value="InterPro"/>
</dbReference>
<keyword evidence="5" id="KW-0418">Kinase</keyword>
<dbReference type="GO" id="GO:0005524">
    <property type="term" value="F:ATP binding"/>
    <property type="evidence" value="ECO:0007669"/>
    <property type="project" value="UniProtKB-KW"/>
</dbReference>
<evidence type="ECO:0000256" key="1">
    <source>
        <dbReference type="ARBA" id="ARBA00022741"/>
    </source>
</evidence>
<name>A0A5C3N824_9AGAM</name>
<evidence type="ECO:0000259" key="4">
    <source>
        <dbReference type="PROSITE" id="PS50011"/>
    </source>
</evidence>
<dbReference type="GO" id="GO:0097527">
    <property type="term" value="P:necroptotic signaling pathway"/>
    <property type="evidence" value="ECO:0007669"/>
    <property type="project" value="TreeGrafter"/>
</dbReference>
<dbReference type="PANTHER" id="PTHR44329:SF298">
    <property type="entry name" value="MIXED LINEAGE KINASE DOMAIN-LIKE PROTEIN"/>
    <property type="match status" value="1"/>
</dbReference>
<dbReference type="Proteomes" id="UP000305948">
    <property type="component" value="Unassembled WGS sequence"/>
</dbReference>
<dbReference type="Gene3D" id="1.10.510.10">
    <property type="entry name" value="Transferase(Phosphotransferase) domain 1"/>
    <property type="match status" value="1"/>
</dbReference>
<dbReference type="OrthoDB" id="347657at2759"/>
<protein>
    <submittedName>
        <fullName evidence="5">Kinase-like protein</fullName>
    </submittedName>
</protein>
<dbReference type="PANTHER" id="PTHR44329">
    <property type="entry name" value="SERINE/THREONINE-PROTEIN KINASE TNNI3K-RELATED"/>
    <property type="match status" value="1"/>
</dbReference>
<dbReference type="InterPro" id="IPR001245">
    <property type="entry name" value="Ser-Thr/Tyr_kinase_cat_dom"/>
</dbReference>
<dbReference type="InterPro" id="IPR000719">
    <property type="entry name" value="Prot_kinase_dom"/>
</dbReference>
<dbReference type="EMBL" id="ML213508">
    <property type="protein sequence ID" value="TFK52967.1"/>
    <property type="molecule type" value="Genomic_DNA"/>
</dbReference>
<sequence>MSGDNPTVALGLDHMEKPAEFTQVLLEISRAADGSRLSGSEVADATHTAHAMALALKEHPDEEHLAITSVALDLTHLVLEKTVDPALDWESDLAKIVRHTLVELRSLHDSLLKEPDGTDPSANANQILEYREMLDAMRQSFMRALEIDEARLRSSGTNELSGPRGDRIPRPASLRRLSDAQERDRILSLRNGEALQYINDLYSFLQQPVAASSEDREDRNSARLLLKELCSASDQMPTDLLITDDVHVPVHPTFVGGFGHIYRGKCGKMDAALKRMTFLLSAGLPDRKRRCKLFLRQALVWGQLRHPFIEPFLGVHLAGEDIMYGVTRWRANGNIRGYIEAFKPPIEKINQLIFEVACGLAYLHEDGIVHGDVQAANVLVDEEGHARLSDFDLVTFVVEVTENMGSATRHFRSAGGPNHMAPEVMLDDAKRTEATDIYAFACTAWEMYTETVPFAWSFIIELHLDKRRRPPRPTKGNYKGRHMSWPLWLTVQRCWAHEPAMRLRMRQVTEMHAPELLNQTSDVNDVQLQGLFFTAVRCLALNL</sequence>
<organism evidence="5 6">
    <name type="scientific">Heliocybe sulcata</name>
    <dbReference type="NCBI Taxonomy" id="5364"/>
    <lineage>
        <taxon>Eukaryota</taxon>
        <taxon>Fungi</taxon>
        <taxon>Dikarya</taxon>
        <taxon>Basidiomycota</taxon>
        <taxon>Agaricomycotina</taxon>
        <taxon>Agaricomycetes</taxon>
        <taxon>Gloeophyllales</taxon>
        <taxon>Gloeophyllaceae</taxon>
        <taxon>Heliocybe</taxon>
    </lineage>
</organism>
<dbReference type="PROSITE" id="PS50011">
    <property type="entry name" value="PROTEIN_KINASE_DOM"/>
    <property type="match status" value="1"/>
</dbReference>
<dbReference type="InterPro" id="IPR051681">
    <property type="entry name" value="Ser/Thr_Kinases-Pseudokinases"/>
</dbReference>
<dbReference type="Pfam" id="PF07714">
    <property type="entry name" value="PK_Tyr_Ser-Thr"/>
    <property type="match status" value="1"/>
</dbReference>